<evidence type="ECO:0000256" key="1">
    <source>
        <dbReference type="ARBA" id="ARBA00008304"/>
    </source>
</evidence>
<accession>A0AAF0JGA8</accession>
<dbReference type="GO" id="GO:0006897">
    <property type="term" value="P:endocytosis"/>
    <property type="evidence" value="ECO:0007669"/>
    <property type="project" value="TreeGrafter"/>
</dbReference>
<dbReference type="GO" id="GO:0008104">
    <property type="term" value="P:intracellular protein localization"/>
    <property type="evidence" value="ECO:0007669"/>
    <property type="project" value="TreeGrafter"/>
</dbReference>
<dbReference type="InterPro" id="IPR057981">
    <property type="entry name" value="TPR_LAA1-like_C"/>
</dbReference>
<feature type="compositionally biased region" description="Basic and acidic residues" evidence="2">
    <location>
        <begin position="74"/>
        <end position="88"/>
    </location>
</feature>
<evidence type="ECO:0000259" key="3">
    <source>
        <dbReference type="Pfam" id="PF25808"/>
    </source>
</evidence>
<proteinExistence type="inferred from homology"/>
<feature type="region of interest" description="Disordered" evidence="2">
    <location>
        <begin position="365"/>
        <end position="387"/>
    </location>
</feature>
<feature type="domain" description="LAA1-like C-terminal TPR repeats" evidence="3">
    <location>
        <begin position="1943"/>
        <end position="2097"/>
    </location>
</feature>
<sequence length="2117" mass="229752">MEGEEVDEELGVSAGWGDVQATVEEKVQEIVEEEIRDAVPENLDEASVVMAEEMYTEPKLQAKEDEQQEINSEAIHEDDQDSRAEKDTVQQTSSSDAFEQFTSCRLPILALGDAVRHGQVELFLLEWLTAAETILAHDTSDSQAFIEEALHLCGARRNASPSVLDTVSPGRGARSLLARCVVQVYRDEEAEKLALFDFVNVLQETVAQDTVKADTLVRHLAAMEVLGAIFRAFDSAAGRSHSTFVPVCLRLARAQSSPVLARCKALWVLEGMLMHQGVGSMLAPSIKELYKTLRSLLQEPAGPLVRASCACLEVLCEQHDALRSRQELESLVAQCGKILSTSDIATRNALAELIARLLFQTEPKPHAASKAADNDPQEAMESAAPKPTESVPLYTVEDMLNLVCMSVPLRPNASSQARIGTLQVYSAILALGGAAWVESHYAEVYKHLIDTLVKRAYVQLRPGEFPQFRRGIQLLLLNYMCATISEPGLERAAVQIGNHWLSQWPPRTPQSQVPTDLQLELSLELVTGIIAQFGGIGPRIDEALYEPIVTLLRHLSRPVQVRAAWWLRVASEVNPRLLAKTLTRLLEYVERDVAAMQQTQHDQGVSLRARIAGHSSALGALVGVAAANPLHAMNQDAEEVFSLATHMLQQVAEFPLDQAAAAISAAWTLLSSLMNLGPLFTRPHLGRLVQLWRNAFASPSNLASLDESAYTFLLHVRANGLNALLSFFLHGGLTVLTSEGTRRVVSMLSHVLALLESMPSSLQIVSDTNQLAMRVRTLLLRCCTQLAQEPMLEALHASLIRLALQMFAEPNRFAGSATQAAISSSLGVHTELWGVADQYAYGVTSMLTARCDGIQGATTELHEWQSPYVPCAYRAPTSLASAQLYGVSASLQALGNTPIVGHLEHDPAILSIGLLNNYEGTDEFCVKNAELPAPEPVATAEVNAGIELFASLYAFIERETQISAAEYLVYTTTRATSLDKIAFRRMAVLTNCIVALLGALRTATSATTRQRPPAGFANDRIAQAIRTVAETGLLQGDSMLRASAAELYGRLASIAGSQALATQMQFVVAHIVDHRNAEARASCACAAGQVYARVGGLHASPWLKTISRLLGSLAQDPHPVVHCAALDALQWVIDASSLGYQSYVPSVMTVLSKLDALPTHEPQGGSIGSSNLRATLSTNSAVARVASALVGVLGADLQQQPKRCRELYALLYTLATNPSEGMLAVTDSVQGLQRLGVILPETLDTKQWADVLATTMQRSDTQRLECLLYTRVVASAYYQMAQRGTHWLAQYGGRRLLHEMFLKLDRAPMLAELRAFLLTWLQQSAVERPCAWVDLCGTLLLEPKHFSTQLGIQNGNSELPSVNSTMNEESAALATDKQGTTSALHFGWRTKLFVLQCLDAVLSAVRYTPHVGQQADASDLQNLASRVGDMIKMAFAASTAVSRAVRCAGLQVLQAVMELYATTSDPAFPSAKLLEQFQAPLAAALTPAFASDSFPEVLALAISVCAVYVAVGGVSQGETATTNRIVKLLLHALNDSSAEPMTRIGDLENLSRNAAIYLQMAVLHAWAKLAIAQESGQSSLESVLEPHRADLTRRWGEALAEYAVLREECASAMTGTASENHDLITELNQSQRLAFYQDAWPAMLQATTLALRHQSETGASSVREASTVHMPYSSLYALALETVCQQLERRESSMKPGTFAIVLASLPVLADARYAGEALADAAMFDEILRVLQRAFGTHHQPIALGILQVLRKLVQTMHERLLQDPDGSVNDGHFAQTQLGCVVRMLYSYLEEIPSARGSLADQVALLNAIWSTILSVMHVCTPEVQRLLVACVLHWVLELARREDAAARALGSTLRPLLGAIAVEACNVADASLKLVVHGFLCGMLEIASAMRTRSGAIVSLKSRNALIGVAEMLTALDARIAVSTEVLDTFTYLVECKLRGDSKEVQVAFQCIALLQPSSARLRTSRLVIGALLPHLLQWVTNACTSLETSESDQETDDHVSLLLNAFQILCTLPEVEAKTTSAYCVVLPVLVRILQVNSPSNAKYSASLYEAVCLKLVSFAQLHAMHLKAATSALPPEHRQLLQSALRSAMGVAHGPRSIPRNEARIALKTFGS</sequence>
<dbReference type="PANTHER" id="PTHR21663:SF0">
    <property type="entry name" value="HEAT REPEAT-CONTAINING PROTEIN 5B"/>
    <property type="match status" value="1"/>
</dbReference>
<dbReference type="GO" id="GO:0016020">
    <property type="term" value="C:membrane"/>
    <property type="evidence" value="ECO:0007669"/>
    <property type="project" value="TreeGrafter"/>
</dbReference>
<dbReference type="EMBL" id="CP118382">
    <property type="protein sequence ID" value="WFD45373.1"/>
    <property type="molecule type" value="Genomic_DNA"/>
</dbReference>
<dbReference type="GO" id="GO:0005829">
    <property type="term" value="C:cytosol"/>
    <property type="evidence" value="ECO:0007669"/>
    <property type="project" value="GOC"/>
</dbReference>
<dbReference type="PANTHER" id="PTHR21663">
    <property type="entry name" value="HYPOTHETICAL HEAT DOMAIN-CONTAINING"/>
    <property type="match status" value="1"/>
</dbReference>
<dbReference type="InterPro" id="IPR046837">
    <property type="entry name" value="Laa1/Sip1/HEATR5-like_HEAT"/>
</dbReference>
<gene>
    <name evidence="4" type="ORF">MPSI1_004055</name>
</gene>
<evidence type="ECO:0000313" key="5">
    <source>
        <dbReference type="Proteomes" id="UP001214628"/>
    </source>
</evidence>
<dbReference type="SUPFAM" id="SSF48371">
    <property type="entry name" value="ARM repeat"/>
    <property type="match status" value="2"/>
</dbReference>
<dbReference type="Gene3D" id="1.25.10.10">
    <property type="entry name" value="Leucine-rich Repeat Variant"/>
    <property type="match status" value="2"/>
</dbReference>
<evidence type="ECO:0000256" key="2">
    <source>
        <dbReference type="SAM" id="MobiDB-lite"/>
    </source>
</evidence>
<dbReference type="GO" id="GO:0030139">
    <property type="term" value="C:endocytic vesicle"/>
    <property type="evidence" value="ECO:0007669"/>
    <property type="project" value="TreeGrafter"/>
</dbReference>
<organism evidence="4 5">
    <name type="scientific">Malassezia psittaci</name>
    <dbReference type="NCBI Taxonomy" id="1821823"/>
    <lineage>
        <taxon>Eukaryota</taxon>
        <taxon>Fungi</taxon>
        <taxon>Dikarya</taxon>
        <taxon>Basidiomycota</taxon>
        <taxon>Ustilaginomycotina</taxon>
        <taxon>Malasseziomycetes</taxon>
        <taxon>Malasseziales</taxon>
        <taxon>Malasseziaceae</taxon>
        <taxon>Malassezia</taxon>
    </lineage>
</organism>
<dbReference type="InterPro" id="IPR011989">
    <property type="entry name" value="ARM-like"/>
</dbReference>
<dbReference type="GO" id="GO:0005794">
    <property type="term" value="C:Golgi apparatus"/>
    <property type="evidence" value="ECO:0007669"/>
    <property type="project" value="TreeGrafter"/>
</dbReference>
<comment type="similarity">
    <text evidence="1">Belongs to the HEATR5 family.</text>
</comment>
<dbReference type="Proteomes" id="UP001214628">
    <property type="component" value="Chromosome 8"/>
</dbReference>
<reference evidence="4" key="1">
    <citation type="submission" date="2023-02" db="EMBL/GenBank/DDBJ databases">
        <title>Mating type loci evolution in Malassezia.</title>
        <authorList>
            <person name="Coelho M.A."/>
        </authorList>
    </citation>
    <scope>NUCLEOTIDE SEQUENCE</scope>
    <source>
        <strain evidence="4">CBS 14136</strain>
    </source>
</reference>
<dbReference type="Pfam" id="PF20210">
    <property type="entry name" value="Laa1_Sip1_HTR5"/>
    <property type="match status" value="1"/>
</dbReference>
<keyword evidence="5" id="KW-1185">Reference proteome</keyword>
<evidence type="ECO:0000313" key="4">
    <source>
        <dbReference type="EMBL" id="WFD45373.1"/>
    </source>
</evidence>
<dbReference type="InterPro" id="IPR040108">
    <property type="entry name" value="Laa1/Sip1/HEATR5"/>
</dbReference>
<dbReference type="Pfam" id="PF25808">
    <property type="entry name" value="TPR_LAA1_C"/>
    <property type="match status" value="1"/>
</dbReference>
<dbReference type="InterPro" id="IPR016024">
    <property type="entry name" value="ARM-type_fold"/>
</dbReference>
<name>A0AAF0JGA8_9BASI</name>
<dbReference type="GO" id="GO:0042147">
    <property type="term" value="P:retrograde transport, endosome to Golgi"/>
    <property type="evidence" value="ECO:0007669"/>
    <property type="project" value="TreeGrafter"/>
</dbReference>
<feature type="region of interest" description="Disordered" evidence="2">
    <location>
        <begin position="57"/>
        <end position="94"/>
    </location>
</feature>
<protein>
    <recommendedName>
        <fullName evidence="3">LAA1-like C-terminal TPR repeats domain-containing protein</fullName>
    </recommendedName>
</protein>